<protein>
    <submittedName>
        <fullName evidence="1">Uncharacterized protein</fullName>
    </submittedName>
</protein>
<dbReference type="AlphaFoldDB" id="V9EJR2"/>
<evidence type="ECO:0000313" key="1">
    <source>
        <dbReference type="EMBL" id="ETI38763.1"/>
    </source>
</evidence>
<gene>
    <name evidence="1" type="ORF">F443_15571</name>
</gene>
<sequence>VSRPSIACIPLGLGEIFNLGSRISACASPLRCRVVDWIAKSGGSSSFRDLHKHFHYPCSPSFVEFQTPAQ</sequence>
<dbReference type="EMBL" id="ANIZ01002740">
    <property type="protein sequence ID" value="ETI38763.1"/>
    <property type="molecule type" value="Genomic_DNA"/>
</dbReference>
<reference evidence="1 2" key="1">
    <citation type="submission" date="2013-11" db="EMBL/GenBank/DDBJ databases">
        <title>The Genome Sequence of Phytophthora parasitica P1569.</title>
        <authorList>
            <consortium name="The Broad Institute Genomics Platform"/>
            <person name="Russ C."/>
            <person name="Tyler B."/>
            <person name="Panabieres F."/>
            <person name="Shan W."/>
            <person name="Tripathy S."/>
            <person name="Grunwald N."/>
            <person name="Machado M."/>
            <person name="Johnson C.S."/>
            <person name="Arredondo F."/>
            <person name="Hong C."/>
            <person name="Coffey M."/>
            <person name="Young S.K."/>
            <person name="Zeng Q."/>
            <person name="Gargeya S."/>
            <person name="Fitzgerald M."/>
            <person name="Abouelleil A."/>
            <person name="Alvarado L."/>
            <person name="Chapman S.B."/>
            <person name="Gainer-Dewar J."/>
            <person name="Goldberg J."/>
            <person name="Griggs A."/>
            <person name="Gujja S."/>
            <person name="Hansen M."/>
            <person name="Howarth C."/>
            <person name="Imamovic A."/>
            <person name="Ireland A."/>
            <person name="Larimer J."/>
            <person name="McCowan C."/>
            <person name="Murphy C."/>
            <person name="Pearson M."/>
            <person name="Poon T.W."/>
            <person name="Priest M."/>
            <person name="Roberts A."/>
            <person name="Saif S."/>
            <person name="Shea T."/>
            <person name="Sykes S."/>
            <person name="Wortman J."/>
            <person name="Nusbaum C."/>
            <person name="Birren B."/>
        </authorList>
    </citation>
    <scope>NUCLEOTIDE SEQUENCE [LARGE SCALE GENOMIC DNA]</scope>
    <source>
        <strain evidence="1 2">P1569</strain>
    </source>
</reference>
<name>V9EJR2_PHYNI</name>
<proteinExistence type="predicted"/>
<dbReference type="HOGENOM" id="CLU_2765774_0_0_1"/>
<feature type="non-terminal residue" evidence="1">
    <location>
        <position position="1"/>
    </location>
</feature>
<dbReference type="Proteomes" id="UP000018721">
    <property type="component" value="Unassembled WGS sequence"/>
</dbReference>
<comment type="caution">
    <text evidence="1">The sequence shown here is derived from an EMBL/GenBank/DDBJ whole genome shotgun (WGS) entry which is preliminary data.</text>
</comment>
<evidence type="ECO:0000313" key="2">
    <source>
        <dbReference type="Proteomes" id="UP000018721"/>
    </source>
</evidence>
<keyword evidence="2" id="KW-1185">Reference proteome</keyword>
<organism evidence="1 2">
    <name type="scientific">Phytophthora nicotianae P1569</name>
    <dbReference type="NCBI Taxonomy" id="1317065"/>
    <lineage>
        <taxon>Eukaryota</taxon>
        <taxon>Sar</taxon>
        <taxon>Stramenopiles</taxon>
        <taxon>Oomycota</taxon>
        <taxon>Peronosporomycetes</taxon>
        <taxon>Peronosporales</taxon>
        <taxon>Peronosporaceae</taxon>
        <taxon>Phytophthora</taxon>
    </lineage>
</organism>
<accession>V9EJR2</accession>